<feature type="transmembrane region" description="Helical" evidence="1">
    <location>
        <begin position="21"/>
        <end position="40"/>
    </location>
</feature>
<evidence type="ECO:0000313" key="3">
    <source>
        <dbReference type="Proteomes" id="UP000289738"/>
    </source>
</evidence>
<dbReference type="EMBL" id="SDMP01000011">
    <property type="protein sequence ID" value="RYR29765.1"/>
    <property type="molecule type" value="Genomic_DNA"/>
</dbReference>
<keyword evidence="3" id="KW-1185">Reference proteome</keyword>
<name>A0A445ATM0_ARAHY</name>
<keyword evidence="1" id="KW-0472">Membrane</keyword>
<accession>A0A445ATM0</accession>
<organism evidence="2 3">
    <name type="scientific">Arachis hypogaea</name>
    <name type="common">Peanut</name>
    <dbReference type="NCBI Taxonomy" id="3818"/>
    <lineage>
        <taxon>Eukaryota</taxon>
        <taxon>Viridiplantae</taxon>
        <taxon>Streptophyta</taxon>
        <taxon>Embryophyta</taxon>
        <taxon>Tracheophyta</taxon>
        <taxon>Spermatophyta</taxon>
        <taxon>Magnoliopsida</taxon>
        <taxon>eudicotyledons</taxon>
        <taxon>Gunneridae</taxon>
        <taxon>Pentapetalae</taxon>
        <taxon>rosids</taxon>
        <taxon>fabids</taxon>
        <taxon>Fabales</taxon>
        <taxon>Fabaceae</taxon>
        <taxon>Papilionoideae</taxon>
        <taxon>50 kb inversion clade</taxon>
        <taxon>dalbergioids sensu lato</taxon>
        <taxon>Dalbergieae</taxon>
        <taxon>Pterocarpus clade</taxon>
        <taxon>Arachis</taxon>
    </lineage>
</organism>
<gene>
    <name evidence="2" type="ORF">Ahy_B01g054273</name>
</gene>
<evidence type="ECO:0008006" key="4">
    <source>
        <dbReference type="Google" id="ProtNLM"/>
    </source>
</evidence>
<comment type="caution">
    <text evidence="2">The sequence shown here is derived from an EMBL/GenBank/DDBJ whole genome shotgun (WGS) entry which is preliminary data.</text>
</comment>
<protein>
    <recommendedName>
        <fullName evidence="4">Aminotransferase-like plant mobile domain-containing protein</fullName>
    </recommendedName>
</protein>
<reference evidence="2 3" key="1">
    <citation type="submission" date="2019-01" db="EMBL/GenBank/DDBJ databases">
        <title>Sequencing of cultivated peanut Arachis hypogaea provides insights into genome evolution and oil improvement.</title>
        <authorList>
            <person name="Chen X."/>
        </authorList>
    </citation>
    <scope>NUCLEOTIDE SEQUENCE [LARGE SCALE GENOMIC DNA]</scope>
    <source>
        <strain evidence="3">cv. Fuhuasheng</strain>
        <tissue evidence="2">Leaves</tissue>
    </source>
</reference>
<evidence type="ECO:0000313" key="2">
    <source>
        <dbReference type="EMBL" id="RYR29765.1"/>
    </source>
</evidence>
<keyword evidence="1" id="KW-0812">Transmembrane</keyword>
<sequence length="86" mass="10137">MDLMMEISVDHDEDRLTFKKVFILYIQMAFSLPTIINKVFSIHMPPLFRVETMNELNWGGHIFDFLIKGINSYPCKQYELNCYLGA</sequence>
<dbReference type="AlphaFoldDB" id="A0A445ATM0"/>
<evidence type="ECO:0000256" key="1">
    <source>
        <dbReference type="SAM" id="Phobius"/>
    </source>
</evidence>
<dbReference type="Proteomes" id="UP000289738">
    <property type="component" value="Chromosome B01"/>
</dbReference>
<keyword evidence="1" id="KW-1133">Transmembrane helix</keyword>
<proteinExistence type="predicted"/>